<keyword evidence="13" id="KW-1185">Reference proteome</keyword>
<dbReference type="Gene3D" id="3.40.50.300">
    <property type="entry name" value="P-loop containing nucleotide triphosphate hydrolases"/>
    <property type="match status" value="2"/>
</dbReference>
<dbReference type="InterPro" id="IPR004604">
    <property type="entry name" value="DNA_recomb/repair_RecN"/>
</dbReference>
<sequence>MARGLKERKGDGMLQELYIRNFALVDEVRLTLGPGLNVLTGETGAGKSILIDALGLVLGGRSSSEMVRQGCEKAIIEALFAGKRCDRLADLLQEQGVEWEDDTLVIVREVSVSGKTVCRVNGRIVTVQTLRQIGAFLVDLAGQHEHQSLLRTEEHLAMLDLFGGAELQRLKQSVTDTYDQYRKARRALEQAAMGEQERVQRMDMLRFQLEEIQTLGLKPGEEEVLEEERRKLAHAEKLSVTASNVYDSLYQGGVKQASIVEVLHKLGTELEGVLRYDSSLETVLELIKSSAYQLEEAAHEIRSYRDSIESNPDKLGTMEERIAVLNRLRRKYGESVAEILSYGEKIAQELHDLENHEQNLARLQNEVDKLEQTLAKQSVQLSGKRKVFAGKLAKRIMEELSSLMMPRTQFEISFQYPPDEKGILVNDQRVHVTQQGIDRIEFLFSPNTGEPLRPLAKIASGGELSRTLLALKTILSGDGLETLVFDEVDTGISGRAAQAVAEKMSALALSNQVICVTHLPQVACMADKHFMILKKQETGRSQTVVNELNEKERVEELARMLSGAELTDTTRKHAEEMLLQAKALKSKAS</sequence>
<keyword evidence="6" id="KW-0067">ATP-binding</keyword>
<dbReference type="NCBIfam" id="NF008121">
    <property type="entry name" value="PRK10869.1"/>
    <property type="match status" value="1"/>
</dbReference>
<comment type="caution">
    <text evidence="12">The sequence shown here is derived from an EMBL/GenBank/DDBJ whole genome shotgun (WGS) entry which is preliminary data.</text>
</comment>
<dbReference type="RefSeq" id="WP_380027376.1">
    <property type="nucleotide sequence ID" value="NZ_JBHSHC010000119.1"/>
</dbReference>
<evidence type="ECO:0000256" key="1">
    <source>
        <dbReference type="ARBA" id="ARBA00003618"/>
    </source>
</evidence>
<accession>A0ABV9Q975</accession>
<evidence type="ECO:0000256" key="3">
    <source>
        <dbReference type="ARBA" id="ARBA00021315"/>
    </source>
</evidence>
<feature type="domain" description="RecF/RecN/SMC N-terminal" evidence="11">
    <location>
        <begin position="13"/>
        <end position="536"/>
    </location>
</feature>
<evidence type="ECO:0000256" key="7">
    <source>
        <dbReference type="ARBA" id="ARBA00023204"/>
    </source>
</evidence>
<evidence type="ECO:0000256" key="9">
    <source>
        <dbReference type="PIRNR" id="PIRNR003128"/>
    </source>
</evidence>
<dbReference type="EMBL" id="JBHSHC010000119">
    <property type="protein sequence ID" value="MFC4769167.1"/>
    <property type="molecule type" value="Genomic_DNA"/>
</dbReference>
<dbReference type="PIRSF" id="PIRSF003128">
    <property type="entry name" value="RecN"/>
    <property type="match status" value="1"/>
</dbReference>
<protein>
    <recommendedName>
        <fullName evidence="3 9">DNA repair protein RecN</fullName>
    </recommendedName>
    <alternativeName>
        <fullName evidence="8 9">Recombination protein N</fullName>
    </alternativeName>
</protein>
<gene>
    <name evidence="12" type="primary">recN</name>
    <name evidence="12" type="ORF">ACFO8Q_17690</name>
</gene>
<evidence type="ECO:0000256" key="10">
    <source>
        <dbReference type="SAM" id="Coils"/>
    </source>
</evidence>
<dbReference type="InterPro" id="IPR027417">
    <property type="entry name" value="P-loop_NTPase"/>
</dbReference>
<evidence type="ECO:0000256" key="6">
    <source>
        <dbReference type="ARBA" id="ARBA00022840"/>
    </source>
</evidence>
<evidence type="ECO:0000256" key="8">
    <source>
        <dbReference type="ARBA" id="ARBA00033408"/>
    </source>
</evidence>
<dbReference type="PANTHER" id="PTHR11059">
    <property type="entry name" value="DNA REPAIR PROTEIN RECN"/>
    <property type="match status" value="1"/>
</dbReference>
<feature type="coiled-coil region" evidence="10">
    <location>
        <begin position="346"/>
        <end position="380"/>
    </location>
</feature>
<dbReference type="Proteomes" id="UP001596002">
    <property type="component" value="Unassembled WGS sequence"/>
</dbReference>
<evidence type="ECO:0000256" key="2">
    <source>
        <dbReference type="ARBA" id="ARBA00009441"/>
    </source>
</evidence>
<dbReference type="InterPro" id="IPR003395">
    <property type="entry name" value="RecF/RecN/SMC_N"/>
</dbReference>
<comment type="similarity">
    <text evidence="2 9">Belongs to the RecN family.</text>
</comment>
<evidence type="ECO:0000313" key="12">
    <source>
        <dbReference type="EMBL" id="MFC4769167.1"/>
    </source>
</evidence>
<organism evidence="12 13">
    <name type="scientific">Effusibacillus consociatus</name>
    <dbReference type="NCBI Taxonomy" id="1117041"/>
    <lineage>
        <taxon>Bacteria</taxon>
        <taxon>Bacillati</taxon>
        <taxon>Bacillota</taxon>
        <taxon>Bacilli</taxon>
        <taxon>Bacillales</taxon>
        <taxon>Alicyclobacillaceae</taxon>
        <taxon>Effusibacillus</taxon>
    </lineage>
</organism>
<keyword evidence="5 9" id="KW-0227">DNA damage</keyword>
<keyword evidence="10" id="KW-0175">Coiled coil</keyword>
<evidence type="ECO:0000313" key="13">
    <source>
        <dbReference type="Proteomes" id="UP001596002"/>
    </source>
</evidence>
<evidence type="ECO:0000256" key="4">
    <source>
        <dbReference type="ARBA" id="ARBA00022741"/>
    </source>
</evidence>
<keyword evidence="4" id="KW-0547">Nucleotide-binding</keyword>
<dbReference type="CDD" id="cd03241">
    <property type="entry name" value="ABC_RecN"/>
    <property type="match status" value="2"/>
</dbReference>
<dbReference type="Pfam" id="PF02463">
    <property type="entry name" value="SMC_N"/>
    <property type="match status" value="1"/>
</dbReference>
<name>A0ABV9Q975_9BACL</name>
<reference evidence="13" key="1">
    <citation type="journal article" date="2019" name="Int. J. Syst. Evol. Microbiol.">
        <title>The Global Catalogue of Microorganisms (GCM) 10K type strain sequencing project: providing services to taxonomists for standard genome sequencing and annotation.</title>
        <authorList>
            <consortium name="The Broad Institute Genomics Platform"/>
            <consortium name="The Broad Institute Genome Sequencing Center for Infectious Disease"/>
            <person name="Wu L."/>
            <person name="Ma J."/>
        </authorList>
    </citation>
    <scope>NUCLEOTIDE SEQUENCE [LARGE SCALE GENOMIC DNA]</scope>
    <source>
        <strain evidence="13">WYCCWR 12678</strain>
    </source>
</reference>
<keyword evidence="7 9" id="KW-0234">DNA repair</keyword>
<dbReference type="NCBIfam" id="TIGR00634">
    <property type="entry name" value="recN"/>
    <property type="match status" value="1"/>
</dbReference>
<dbReference type="PANTHER" id="PTHR11059:SF0">
    <property type="entry name" value="DNA REPAIR PROTEIN RECN"/>
    <property type="match status" value="1"/>
</dbReference>
<proteinExistence type="inferred from homology"/>
<dbReference type="SUPFAM" id="SSF52540">
    <property type="entry name" value="P-loop containing nucleoside triphosphate hydrolases"/>
    <property type="match status" value="2"/>
</dbReference>
<comment type="function">
    <text evidence="1 9">May be involved in recombinational repair of damaged DNA.</text>
</comment>
<evidence type="ECO:0000259" key="11">
    <source>
        <dbReference type="Pfam" id="PF02463"/>
    </source>
</evidence>
<feature type="coiled-coil region" evidence="10">
    <location>
        <begin position="171"/>
        <end position="198"/>
    </location>
</feature>
<evidence type="ECO:0000256" key="5">
    <source>
        <dbReference type="ARBA" id="ARBA00022763"/>
    </source>
</evidence>